<evidence type="ECO:0000256" key="1">
    <source>
        <dbReference type="SAM" id="Phobius"/>
    </source>
</evidence>
<keyword evidence="3" id="KW-1185">Reference proteome</keyword>
<reference evidence="2" key="1">
    <citation type="journal article" date="2020" name="Stud. Mycol.">
        <title>101 Dothideomycetes genomes: a test case for predicting lifestyles and emergence of pathogens.</title>
        <authorList>
            <person name="Haridas S."/>
            <person name="Albert R."/>
            <person name="Binder M."/>
            <person name="Bloem J."/>
            <person name="Labutti K."/>
            <person name="Salamov A."/>
            <person name="Andreopoulos B."/>
            <person name="Baker S."/>
            <person name="Barry K."/>
            <person name="Bills G."/>
            <person name="Bluhm B."/>
            <person name="Cannon C."/>
            <person name="Castanera R."/>
            <person name="Culley D."/>
            <person name="Daum C."/>
            <person name="Ezra D."/>
            <person name="Gonzalez J."/>
            <person name="Henrissat B."/>
            <person name="Kuo A."/>
            <person name="Liang C."/>
            <person name="Lipzen A."/>
            <person name="Lutzoni F."/>
            <person name="Magnuson J."/>
            <person name="Mondo S."/>
            <person name="Nolan M."/>
            <person name="Ohm R."/>
            <person name="Pangilinan J."/>
            <person name="Park H.-J."/>
            <person name="Ramirez L."/>
            <person name="Alfaro M."/>
            <person name="Sun H."/>
            <person name="Tritt A."/>
            <person name="Yoshinaga Y."/>
            <person name="Zwiers L.-H."/>
            <person name="Turgeon B."/>
            <person name="Goodwin S."/>
            <person name="Spatafora J."/>
            <person name="Crous P."/>
            <person name="Grigoriev I."/>
        </authorList>
    </citation>
    <scope>NUCLEOTIDE SEQUENCE</scope>
    <source>
        <strain evidence="2">CBS 161.51</strain>
    </source>
</reference>
<gene>
    <name evidence="2" type="ORF">EJ02DRAFT_497904</name>
</gene>
<feature type="transmembrane region" description="Helical" evidence="1">
    <location>
        <begin position="54"/>
        <end position="75"/>
    </location>
</feature>
<dbReference type="EMBL" id="ML976088">
    <property type="protein sequence ID" value="KAF1939111.1"/>
    <property type="molecule type" value="Genomic_DNA"/>
</dbReference>
<dbReference type="AlphaFoldDB" id="A0A6A5SEP3"/>
<accession>A0A6A5SEP3</accession>
<protein>
    <submittedName>
        <fullName evidence="2">Uncharacterized protein</fullName>
    </submittedName>
</protein>
<dbReference type="Proteomes" id="UP000800038">
    <property type="component" value="Unassembled WGS sequence"/>
</dbReference>
<keyword evidence="1" id="KW-1133">Transmembrane helix</keyword>
<evidence type="ECO:0000313" key="2">
    <source>
        <dbReference type="EMBL" id="KAF1939111.1"/>
    </source>
</evidence>
<keyword evidence="1" id="KW-0472">Membrane</keyword>
<evidence type="ECO:0000313" key="3">
    <source>
        <dbReference type="Proteomes" id="UP000800038"/>
    </source>
</evidence>
<keyword evidence="1" id="KW-0812">Transmembrane</keyword>
<proteinExistence type="predicted"/>
<organism evidence="2 3">
    <name type="scientific">Clathrospora elynae</name>
    <dbReference type="NCBI Taxonomy" id="706981"/>
    <lineage>
        <taxon>Eukaryota</taxon>
        <taxon>Fungi</taxon>
        <taxon>Dikarya</taxon>
        <taxon>Ascomycota</taxon>
        <taxon>Pezizomycotina</taxon>
        <taxon>Dothideomycetes</taxon>
        <taxon>Pleosporomycetidae</taxon>
        <taxon>Pleosporales</taxon>
        <taxon>Diademaceae</taxon>
        <taxon>Clathrospora</taxon>
    </lineage>
</organism>
<name>A0A6A5SEP3_9PLEO</name>
<feature type="non-terminal residue" evidence="2">
    <location>
        <position position="112"/>
    </location>
</feature>
<sequence>MMASRKFHCAGLSRCPASWLAVMLSPSLELVNSCMKLGRMLRDGSLFPPCFRHLIMLLQIWSSMPYALVCSLYFLETSCRKKILRTSLAMSTCGAECEFIDVDIWYRVNFSR</sequence>